<dbReference type="EMBL" id="LGRX02000065">
    <property type="protein sequence ID" value="KAK3289639.1"/>
    <property type="molecule type" value="Genomic_DNA"/>
</dbReference>
<feature type="compositionally biased region" description="Low complexity" evidence="1">
    <location>
        <begin position="250"/>
        <end position="272"/>
    </location>
</feature>
<keyword evidence="3" id="KW-1185">Reference proteome</keyword>
<reference evidence="2 3" key="1">
    <citation type="journal article" date="2015" name="Genome Biol. Evol.">
        <title>Comparative Genomics of a Bacterivorous Green Alga Reveals Evolutionary Causalities and Consequences of Phago-Mixotrophic Mode of Nutrition.</title>
        <authorList>
            <person name="Burns J.A."/>
            <person name="Paasch A."/>
            <person name="Narechania A."/>
            <person name="Kim E."/>
        </authorList>
    </citation>
    <scope>NUCLEOTIDE SEQUENCE [LARGE SCALE GENOMIC DNA]</scope>
    <source>
        <strain evidence="2 3">PLY_AMNH</strain>
    </source>
</reference>
<accession>A0AAE0LM20</accession>
<feature type="compositionally biased region" description="Basic residues" evidence="1">
    <location>
        <begin position="238"/>
        <end position="247"/>
    </location>
</feature>
<evidence type="ECO:0000313" key="3">
    <source>
        <dbReference type="Proteomes" id="UP001190700"/>
    </source>
</evidence>
<evidence type="ECO:0000256" key="1">
    <source>
        <dbReference type="SAM" id="MobiDB-lite"/>
    </source>
</evidence>
<feature type="compositionally biased region" description="Pro residues" evidence="1">
    <location>
        <begin position="222"/>
        <end position="232"/>
    </location>
</feature>
<feature type="region of interest" description="Disordered" evidence="1">
    <location>
        <begin position="326"/>
        <end position="347"/>
    </location>
</feature>
<comment type="caution">
    <text evidence="2">The sequence shown here is derived from an EMBL/GenBank/DDBJ whole genome shotgun (WGS) entry which is preliminary data.</text>
</comment>
<dbReference type="AlphaFoldDB" id="A0AAE0LM20"/>
<name>A0AAE0LM20_9CHLO</name>
<evidence type="ECO:0000313" key="2">
    <source>
        <dbReference type="EMBL" id="KAK3289639.1"/>
    </source>
</evidence>
<dbReference type="Proteomes" id="UP001190700">
    <property type="component" value="Unassembled WGS sequence"/>
</dbReference>
<proteinExistence type="predicted"/>
<sequence length="421" mass="44143">MMRGNSLLRNSKVLRMPISLPDSVYQHEFVLNSRHTLPHTSPQIFGIWGHEKRLVYRARVRATEERGGDARVTSSAWSTRTLDDAPPANKEDFPNFHTVTSLLVGAFTGGSRASRSEGGSEEAAEQAQEEEAQLIKAEEEKVQDPYEAELEAQRRRAQEPLTLEYYTSREAVKELVVVVDEAEGSALTSYRPELAAAHLRAAGSATASTSATAPDDAAAPVASPPPPPPPGSPEGRRSPRRSPRRRQREAAAAAEEPSFPSRAEGGPPGSAAVPPPAAPSAMPSGHSPGAGADSTARESLEWKCADCGLAFELKLQLKLHDCEGPAATAAAPPQQPPREMPPASNEAGAEAVVDIGEGGATAIHLLPGPGGEGSEPSVPLDGSAMQVGLPGRQTPLVALGAPLLEVRPAWCSSSAVGAHDA</sequence>
<feature type="compositionally biased region" description="Acidic residues" evidence="1">
    <location>
        <begin position="119"/>
        <end position="131"/>
    </location>
</feature>
<protein>
    <submittedName>
        <fullName evidence="2">Uncharacterized protein</fullName>
    </submittedName>
</protein>
<organism evidence="2 3">
    <name type="scientific">Cymbomonas tetramitiformis</name>
    <dbReference type="NCBI Taxonomy" id="36881"/>
    <lineage>
        <taxon>Eukaryota</taxon>
        <taxon>Viridiplantae</taxon>
        <taxon>Chlorophyta</taxon>
        <taxon>Pyramimonadophyceae</taxon>
        <taxon>Pyramimonadales</taxon>
        <taxon>Pyramimonadaceae</taxon>
        <taxon>Cymbomonas</taxon>
    </lineage>
</organism>
<gene>
    <name evidence="2" type="ORF">CYMTET_2943</name>
</gene>
<feature type="region of interest" description="Disordered" evidence="1">
    <location>
        <begin position="206"/>
        <end position="294"/>
    </location>
</feature>
<feature type="compositionally biased region" description="Low complexity" evidence="1">
    <location>
        <begin position="279"/>
        <end position="292"/>
    </location>
</feature>
<feature type="region of interest" description="Disordered" evidence="1">
    <location>
        <begin position="110"/>
        <end position="131"/>
    </location>
</feature>
<feature type="compositionally biased region" description="Low complexity" evidence="1">
    <location>
        <begin position="206"/>
        <end position="221"/>
    </location>
</feature>